<keyword evidence="3" id="KW-1185">Reference proteome</keyword>
<accession>A0ABS6WD83</accession>
<evidence type="ECO:0000313" key="3">
    <source>
        <dbReference type="Proteomes" id="UP000700815"/>
    </source>
</evidence>
<sequence length="107" mass="11767">MHELKDIFTAKIPMKSAEGPETSAQSHVTEPADVSRQTEMINDSTMMDPIGLATLRLIDAAGMVTVPQLVEDTGADSRTVRKRLNAMVADGRLLVQGKTKNRRYLRA</sequence>
<proteinExistence type="predicted"/>
<organism evidence="2 3">
    <name type="scientific">Bifidobacterium miconis</name>
    <dbReference type="NCBI Taxonomy" id="2834435"/>
    <lineage>
        <taxon>Bacteria</taxon>
        <taxon>Bacillati</taxon>
        <taxon>Actinomycetota</taxon>
        <taxon>Actinomycetes</taxon>
        <taxon>Bifidobacteriales</taxon>
        <taxon>Bifidobacteriaceae</taxon>
        <taxon>Bifidobacterium</taxon>
    </lineage>
</organism>
<gene>
    <name evidence="2" type="ORF">KIH79_03385</name>
</gene>
<evidence type="ECO:0000256" key="1">
    <source>
        <dbReference type="SAM" id="MobiDB-lite"/>
    </source>
</evidence>
<reference evidence="2 3" key="1">
    <citation type="submission" date="2021-05" db="EMBL/GenBank/DDBJ databases">
        <title>Phylogenetic classification of ten novel species belonging to the genus Bifidobacterium comprising B. colchicus sp. nov., B. abeli sp. nov., B. bicoloris sp. nov., B. guerezis sp. nov., B. rosaliae sp. nov., B. santillanensis sp. nov., B. argentati sp. nov., B. amazzoni sp. nov., B. pluviali sp. nov., and B. pinnaculum sp. nov.</title>
        <authorList>
            <person name="Lugli G.A."/>
            <person name="Ruiz Garcia L."/>
            <person name="Margolles A."/>
            <person name="Ventura M."/>
        </authorList>
    </citation>
    <scope>NUCLEOTIDE SEQUENCE [LARGE SCALE GENOMIC DNA]</scope>
    <source>
        <strain evidence="2 3">82T10</strain>
    </source>
</reference>
<dbReference type="EMBL" id="JAHBBH010000006">
    <property type="protein sequence ID" value="MBW3092010.1"/>
    <property type="molecule type" value="Genomic_DNA"/>
</dbReference>
<feature type="region of interest" description="Disordered" evidence="1">
    <location>
        <begin position="1"/>
        <end position="43"/>
    </location>
</feature>
<name>A0ABS6WD83_9BIFI</name>
<dbReference type="RefSeq" id="WP_219058112.1">
    <property type="nucleotide sequence ID" value="NZ_JAHBBH010000006.1"/>
</dbReference>
<dbReference type="Proteomes" id="UP000700815">
    <property type="component" value="Unassembled WGS sequence"/>
</dbReference>
<evidence type="ECO:0000313" key="2">
    <source>
        <dbReference type="EMBL" id="MBW3092010.1"/>
    </source>
</evidence>
<protein>
    <submittedName>
        <fullName evidence="2">Uncharacterized protein</fullName>
    </submittedName>
</protein>
<comment type="caution">
    <text evidence="2">The sequence shown here is derived from an EMBL/GenBank/DDBJ whole genome shotgun (WGS) entry which is preliminary data.</text>
</comment>